<reference evidence="2" key="1">
    <citation type="submission" date="2009-05" db="EMBL/GenBank/DDBJ databases">
        <title>The genome sequence of Ajellomyces capsulatus strain H143.</title>
        <authorList>
            <person name="Champion M."/>
            <person name="Cuomo C.A."/>
            <person name="Ma L.-J."/>
            <person name="Henn M.R."/>
            <person name="Sil A."/>
            <person name="Goldman B."/>
            <person name="Young S.K."/>
            <person name="Kodira C.D."/>
            <person name="Zeng Q."/>
            <person name="Koehrsen M."/>
            <person name="Alvarado L."/>
            <person name="Berlin A.M."/>
            <person name="Borenstein D."/>
            <person name="Chen Z."/>
            <person name="Engels R."/>
            <person name="Freedman E."/>
            <person name="Gellesch M."/>
            <person name="Goldberg J."/>
            <person name="Griggs A."/>
            <person name="Gujja S."/>
            <person name="Heiman D.I."/>
            <person name="Hepburn T.A."/>
            <person name="Howarth C."/>
            <person name="Jen D."/>
            <person name="Larson L."/>
            <person name="Lewis B."/>
            <person name="Mehta T."/>
            <person name="Park D."/>
            <person name="Pearson M."/>
            <person name="Roberts A."/>
            <person name="Saif S."/>
            <person name="Shea T.D."/>
            <person name="Shenoy N."/>
            <person name="Sisk P."/>
            <person name="Stolte C."/>
            <person name="Sykes S."/>
            <person name="Walk T."/>
            <person name="White J."/>
            <person name="Yandava C."/>
            <person name="Klein B."/>
            <person name="McEwen J.G."/>
            <person name="Puccia R."/>
            <person name="Goldman G.H."/>
            <person name="Felipe M.S."/>
            <person name="Nino-Vega G."/>
            <person name="San-Blas G."/>
            <person name="Taylor J.W."/>
            <person name="Mendoza L."/>
            <person name="Galagan J.E."/>
            <person name="Nusbaum C."/>
            <person name="Birren B.W."/>
        </authorList>
    </citation>
    <scope>NUCLEOTIDE SEQUENCE [LARGE SCALE GENOMIC DNA]</scope>
    <source>
        <strain evidence="2">H143</strain>
    </source>
</reference>
<dbReference type="HOGENOM" id="CLU_1786332_0_0_1"/>
<sequence>MFDETPWAIYQPYLGIVPGRNCRQRVSLVLRTVPGVTLPVPAQPRPGRFLHNHITAYTTADTTGILLPPPTTTSKYPPTSHLHSPPTPQISCLQQLFFKPLLPHVRFISTPFLALRLFHFHGHPFSKPYASRFFLGCHHNLASACCSS</sequence>
<name>C6H838_AJECH</name>
<dbReference type="OMA" id="NLASACC"/>
<evidence type="ECO:0000313" key="1">
    <source>
        <dbReference type="EMBL" id="EER43569.1"/>
    </source>
</evidence>
<evidence type="ECO:0000313" key="2">
    <source>
        <dbReference type="Proteomes" id="UP000002624"/>
    </source>
</evidence>
<gene>
    <name evidence="1" type="ORF">HCDG_01599</name>
</gene>
<dbReference type="Proteomes" id="UP000002624">
    <property type="component" value="Unassembled WGS sequence"/>
</dbReference>
<organism evidence="1 2">
    <name type="scientific">Ajellomyces capsulatus (strain H143)</name>
    <name type="common">Darling's disease fungus</name>
    <name type="synonym">Histoplasma capsulatum</name>
    <dbReference type="NCBI Taxonomy" id="544712"/>
    <lineage>
        <taxon>Eukaryota</taxon>
        <taxon>Fungi</taxon>
        <taxon>Dikarya</taxon>
        <taxon>Ascomycota</taxon>
        <taxon>Pezizomycotina</taxon>
        <taxon>Eurotiomycetes</taxon>
        <taxon>Eurotiomycetidae</taxon>
        <taxon>Onygenales</taxon>
        <taxon>Ajellomycetaceae</taxon>
        <taxon>Histoplasma</taxon>
    </lineage>
</organism>
<dbReference type="AlphaFoldDB" id="C6H838"/>
<accession>C6H838</accession>
<protein>
    <submittedName>
        <fullName evidence="1">Uncharacterized protein</fullName>
    </submittedName>
</protein>
<proteinExistence type="predicted"/>
<dbReference type="VEuPathDB" id="FungiDB:HCDG_01599"/>
<dbReference type="EMBL" id="GG692420">
    <property type="protein sequence ID" value="EER43569.1"/>
    <property type="molecule type" value="Genomic_DNA"/>
</dbReference>